<dbReference type="GO" id="GO:0016491">
    <property type="term" value="F:oxidoreductase activity"/>
    <property type="evidence" value="ECO:0007669"/>
    <property type="project" value="InterPro"/>
</dbReference>
<feature type="domain" description="ER-bound oxygenase mpaB/mpaB'/Rubber oxygenase catalytic" evidence="2">
    <location>
        <begin position="119"/>
        <end position="328"/>
    </location>
</feature>
<evidence type="ECO:0000313" key="4">
    <source>
        <dbReference type="Proteomes" id="UP000321734"/>
    </source>
</evidence>
<evidence type="ECO:0000259" key="2">
    <source>
        <dbReference type="Pfam" id="PF09995"/>
    </source>
</evidence>
<feature type="region of interest" description="Disordered" evidence="1">
    <location>
        <begin position="352"/>
        <end position="375"/>
    </location>
</feature>
<dbReference type="InterPro" id="IPR037473">
    <property type="entry name" value="Lcp-like"/>
</dbReference>
<dbReference type="EMBL" id="VORX01000001">
    <property type="protein sequence ID" value="TXE10339.1"/>
    <property type="molecule type" value="Genomic_DNA"/>
</dbReference>
<organism evidence="3 4">
    <name type="scientific">Gelidibacter salicanalis</name>
    <dbReference type="NCBI Taxonomy" id="291193"/>
    <lineage>
        <taxon>Bacteria</taxon>
        <taxon>Pseudomonadati</taxon>
        <taxon>Bacteroidota</taxon>
        <taxon>Flavobacteriia</taxon>
        <taxon>Flavobacteriales</taxon>
        <taxon>Flavobacteriaceae</taxon>
        <taxon>Gelidibacter</taxon>
    </lineage>
</organism>
<dbReference type="RefSeq" id="WP_146888173.1">
    <property type="nucleotide sequence ID" value="NZ_VORX01000001.1"/>
</dbReference>
<protein>
    <submittedName>
        <fullName evidence="3">DUF2236 domain-containing protein</fullName>
    </submittedName>
</protein>
<gene>
    <name evidence="3" type="ORF">ES711_00035</name>
</gene>
<dbReference type="AlphaFoldDB" id="A0A5C7ARQ6"/>
<reference evidence="3 4" key="1">
    <citation type="submission" date="2019-08" db="EMBL/GenBank/DDBJ databases">
        <title>Genome sequence of Gelidibacter salicanalis IC162T.</title>
        <authorList>
            <person name="Bowman J.P."/>
        </authorList>
    </citation>
    <scope>NUCLEOTIDE SEQUENCE [LARGE SCALE GENOMIC DNA]</scope>
    <source>
        <strain evidence="3 4">IC162</strain>
    </source>
</reference>
<comment type="caution">
    <text evidence="3">The sequence shown here is derived from an EMBL/GenBank/DDBJ whole genome shotgun (WGS) entry which is preliminary data.</text>
</comment>
<proteinExistence type="predicted"/>
<evidence type="ECO:0000313" key="3">
    <source>
        <dbReference type="EMBL" id="TXE10339.1"/>
    </source>
</evidence>
<dbReference type="InterPro" id="IPR018713">
    <property type="entry name" value="MPAB/Lcp_cat_dom"/>
</dbReference>
<evidence type="ECO:0000256" key="1">
    <source>
        <dbReference type="SAM" id="MobiDB-lite"/>
    </source>
</evidence>
<feature type="compositionally biased region" description="Basic and acidic residues" evidence="1">
    <location>
        <begin position="355"/>
        <end position="375"/>
    </location>
</feature>
<keyword evidence="4" id="KW-1185">Reference proteome</keyword>
<name>A0A5C7ARQ6_9FLAO</name>
<accession>A0A5C7ARQ6</accession>
<dbReference type="Proteomes" id="UP000321734">
    <property type="component" value="Unassembled WGS sequence"/>
</dbReference>
<sequence>MIENKNNITFWSDGNGHDFLEWANLHESELVSNYNVNLFEEYDSEVDKLTEQWMRKGDFKTIMKSLHSNSDEKGMPEDYIEFKKNLQVVPEWLDLDLILEGCQLSERSGLTRLLVLRNFALLGGYNFANLTKPLVATGSLEKGAAYRLYNTLNFWVDVSRSHAKSGELRLNGCLRTRLVHSASRLMIQNKHPDWNVGTYGVPINHADMVATNIAFTVYYLFGLQKLNFKFSEKEESGIFHLWKYVTYLLGVPAETIPNDKAEALNFFHFWTRYQAQPDQDALKLTASLLHENTPISIFKLDIIKRNMEYIHTSISNHLIDSTIRKNLEIPEVRFKNIIPKALQLKNQLTKNNESQIKDGREKQRSVLNDYKNRIT</sequence>
<dbReference type="PANTHER" id="PTHR37539:SF1">
    <property type="entry name" value="ER-BOUND OXYGENASE MPAB_MPAB'_RUBBER OXYGENASE CATALYTIC DOMAIN-CONTAINING PROTEIN"/>
    <property type="match status" value="1"/>
</dbReference>
<dbReference type="OrthoDB" id="6072815at2"/>
<dbReference type="PANTHER" id="PTHR37539">
    <property type="entry name" value="SECRETED PROTEIN-RELATED"/>
    <property type="match status" value="1"/>
</dbReference>
<dbReference type="Pfam" id="PF09995">
    <property type="entry name" value="MPAB_Lcp_cat"/>
    <property type="match status" value="1"/>
</dbReference>